<name>A0A951QKY0_9CYAN</name>
<dbReference type="Proteomes" id="UP000729701">
    <property type="component" value="Unassembled WGS sequence"/>
</dbReference>
<accession>A0A951QKY0</accession>
<dbReference type="AlphaFoldDB" id="A0A951QKY0"/>
<dbReference type="Pfam" id="PF12787">
    <property type="entry name" value="EcsC"/>
    <property type="match status" value="1"/>
</dbReference>
<proteinExistence type="predicted"/>
<dbReference type="InterPro" id="IPR024787">
    <property type="entry name" value="EcsC"/>
</dbReference>
<evidence type="ECO:0000313" key="1">
    <source>
        <dbReference type="EMBL" id="MBW4668274.1"/>
    </source>
</evidence>
<protein>
    <submittedName>
        <fullName evidence="1">EcsC family protein</fullName>
    </submittedName>
</protein>
<sequence length="352" mass="38274">MANKFQQPSKDVDETLPLQSFVKSVFDTGEAVAKQTHKLIENITHAVGEVADSIGNNWLIRRLSGVLNLNWLVGAVDSVNLDKAEEVVRKLKLEHPNESPSQISHRIMVEKATKAGAIGLATSILPGTAIALLAIDLAATTQLQSEMVYEIAALYGLDLKDPARKGEVLAIFGLALGGGRLLKQTGLVLLRNVPFAGAAIGASSNATMIYSLGYAACRFYEAKLDASKSVTSSETLAQLKQESENYLQDAIAQEAVMDQILVHMILASYPDKTWEEILPQLQALNLSPQSLEAIAKNIKSPLPLDRLLNKLSHDFAIPLLAQCRRIAQFNAKNILEQEKVIQAITSKFNLSP</sequence>
<reference evidence="1" key="1">
    <citation type="submission" date="2021-05" db="EMBL/GenBank/DDBJ databases">
        <authorList>
            <person name="Pietrasiak N."/>
            <person name="Ward R."/>
            <person name="Stajich J.E."/>
            <person name="Kurbessoian T."/>
        </authorList>
    </citation>
    <scope>NUCLEOTIDE SEQUENCE</scope>
    <source>
        <strain evidence="1">GSE-NOS-MK-12-04C</strain>
    </source>
</reference>
<gene>
    <name evidence="1" type="ORF">KME60_12830</name>
</gene>
<organism evidence="1 2">
    <name type="scientific">Cyanomargarita calcarea GSE-NOS-MK-12-04C</name>
    <dbReference type="NCBI Taxonomy" id="2839659"/>
    <lineage>
        <taxon>Bacteria</taxon>
        <taxon>Bacillati</taxon>
        <taxon>Cyanobacteriota</taxon>
        <taxon>Cyanophyceae</taxon>
        <taxon>Nostocales</taxon>
        <taxon>Cyanomargaritaceae</taxon>
        <taxon>Cyanomargarita</taxon>
    </lineage>
</organism>
<reference evidence="1" key="2">
    <citation type="journal article" date="2022" name="Microbiol. Resour. Announc.">
        <title>Metagenome Sequencing to Explore Phylogenomics of Terrestrial Cyanobacteria.</title>
        <authorList>
            <person name="Ward R.D."/>
            <person name="Stajich J.E."/>
            <person name="Johansen J.R."/>
            <person name="Huntemann M."/>
            <person name="Clum A."/>
            <person name="Foster B."/>
            <person name="Foster B."/>
            <person name="Roux S."/>
            <person name="Palaniappan K."/>
            <person name="Varghese N."/>
            <person name="Mukherjee S."/>
            <person name="Reddy T.B.K."/>
            <person name="Daum C."/>
            <person name="Copeland A."/>
            <person name="Chen I.A."/>
            <person name="Ivanova N.N."/>
            <person name="Kyrpides N.C."/>
            <person name="Shapiro N."/>
            <person name="Eloe-Fadrosh E.A."/>
            <person name="Pietrasiak N."/>
        </authorList>
    </citation>
    <scope>NUCLEOTIDE SEQUENCE</scope>
    <source>
        <strain evidence="1">GSE-NOS-MK-12-04C</strain>
    </source>
</reference>
<evidence type="ECO:0000313" key="2">
    <source>
        <dbReference type="Proteomes" id="UP000729701"/>
    </source>
</evidence>
<comment type="caution">
    <text evidence="1">The sequence shown here is derived from an EMBL/GenBank/DDBJ whole genome shotgun (WGS) entry which is preliminary data.</text>
</comment>
<dbReference type="EMBL" id="JAHHGZ010000012">
    <property type="protein sequence ID" value="MBW4668274.1"/>
    <property type="molecule type" value="Genomic_DNA"/>
</dbReference>